<evidence type="ECO:0000313" key="13">
    <source>
        <dbReference type="EMBL" id="KAK9686237.1"/>
    </source>
</evidence>
<dbReference type="PROSITE" id="PS50262">
    <property type="entry name" value="G_PROTEIN_RECEP_F1_2"/>
    <property type="match status" value="1"/>
</dbReference>
<accession>A0AAW1IAT8</accession>
<evidence type="ECO:0000256" key="3">
    <source>
        <dbReference type="ARBA" id="ARBA00022692"/>
    </source>
</evidence>
<comment type="caution">
    <text evidence="13">The sequence shown here is derived from an EMBL/GenBank/DDBJ whole genome shotgun (WGS) entry which is preliminary data.</text>
</comment>
<dbReference type="PANTHER" id="PTHR45695:SF15">
    <property type="entry name" value="OPSIN RH2"/>
    <property type="match status" value="1"/>
</dbReference>
<keyword evidence="14" id="KW-1185">Reference proteome</keyword>
<dbReference type="EMBL" id="JASPKY010000721">
    <property type="protein sequence ID" value="KAK9686237.1"/>
    <property type="molecule type" value="Genomic_DNA"/>
</dbReference>
<comment type="similarity">
    <text evidence="2 9">Belongs to the G-protein coupled receptor 1 family.</text>
</comment>
<evidence type="ECO:0000256" key="9">
    <source>
        <dbReference type="RuleBase" id="RU000688"/>
    </source>
</evidence>
<feature type="transmembrane region" description="Helical" evidence="11">
    <location>
        <begin position="494"/>
        <end position="512"/>
    </location>
</feature>
<dbReference type="Proteomes" id="UP001458880">
    <property type="component" value="Unassembled WGS sequence"/>
</dbReference>
<dbReference type="InterPro" id="IPR000276">
    <property type="entry name" value="GPCR_Rhodpsn"/>
</dbReference>
<feature type="domain" description="G-protein coupled receptors family 1 profile" evidence="12">
    <location>
        <begin position="498"/>
        <end position="707"/>
    </location>
</feature>
<feature type="transmembrane region" description="Helical" evidence="11">
    <location>
        <begin position="589"/>
        <end position="611"/>
    </location>
</feature>
<keyword evidence="3 9" id="KW-0812">Transmembrane</keyword>
<feature type="region of interest" description="Disordered" evidence="10">
    <location>
        <begin position="747"/>
        <end position="767"/>
    </location>
</feature>
<organism evidence="13 14">
    <name type="scientific">Popillia japonica</name>
    <name type="common">Japanese beetle</name>
    <dbReference type="NCBI Taxonomy" id="7064"/>
    <lineage>
        <taxon>Eukaryota</taxon>
        <taxon>Metazoa</taxon>
        <taxon>Ecdysozoa</taxon>
        <taxon>Arthropoda</taxon>
        <taxon>Hexapoda</taxon>
        <taxon>Insecta</taxon>
        <taxon>Pterygota</taxon>
        <taxon>Neoptera</taxon>
        <taxon>Endopterygota</taxon>
        <taxon>Coleoptera</taxon>
        <taxon>Polyphaga</taxon>
        <taxon>Scarabaeiformia</taxon>
        <taxon>Scarabaeidae</taxon>
        <taxon>Rutelinae</taxon>
        <taxon>Popillia</taxon>
    </lineage>
</organism>
<evidence type="ECO:0000313" key="14">
    <source>
        <dbReference type="Proteomes" id="UP001458880"/>
    </source>
</evidence>
<feature type="transmembrane region" description="Helical" evidence="11">
    <location>
        <begin position="533"/>
        <end position="553"/>
    </location>
</feature>
<evidence type="ECO:0000256" key="1">
    <source>
        <dbReference type="ARBA" id="ARBA00004141"/>
    </source>
</evidence>
<evidence type="ECO:0000256" key="5">
    <source>
        <dbReference type="ARBA" id="ARBA00023040"/>
    </source>
</evidence>
<dbReference type="SUPFAM" id="SSF81321">
    <property type="entry name" value="Family A G protein-coupled receptor-like"/>
    <property type="match status" value="1"/>
</dbReference>
<dbReference type="AlphaFoldDB" id="A0AAW1IAT8"/>
<name>A0AAW1IAT8_POPJA</name>
<dbReference type="InterPro" id="IPR017452">
    <property type="entry name" value="GPCR_Rhodpsn_7TM"/>
</dbReference>
<proteinExistence type="inferred from homology"/>
<dbReference type="PANTHER" id="PTHR45695">
    <property type="entry name" value="LEUCOKININ RECEPTOR-RELATED"/>
    <property type="match status" value="1"/>
</dbReference>
<dbReference type="Pfam" id="PF00001">
    <property type="entry name" value="7tm_1"/>
    <property type="match status" value="1"/>
</dbReference>
<comment type="subcellular location">
    <subcellularLocation>
        <location evidence="1">Membrane</location>
        <topology evidence="1">Multi-pass membrane protein</topology>
    </subcellularLocation>
</comment>
<keyword evidence="8 9" id="KW-0807">Transducer</keyword>
<reference evidence="13 14" key="1">
    <citation type="journal article" date="2024" name="BMC Genomics">
        <title>De novo assembly and annotation of Popillia japonica's genome with initial clues to its potential as an invasive pest.</title>
        <authorList>
            <person name="Cucini C."/>
            <person name="Boschi S."/>
            <person name="Funari R."/>
            <person name="Cardaioli E."/>
            <person name="Iannotti N."/>
            <person name="Marturano G."/>
            <person name="Paoli F."/>
            <person name="Bruttini M."/>
            <person name="Carapelli A."/>
            <person name="Frati F."/>
            <person name="Nardi F."/>
        </authorList>
    </citation>
    <scope>NUCLEOTIDE SEQUENCE [LARGE SCALE GENOMIC DNA]</scope>
    <source>
        <strain evidence="13">DMR45628</strain>
    </source>
</reference>
<keyword evidence="7 9" id="KW-0675">Receptor</keyword>
<feature type="transmembrane region" description="Helical" evidence="11">
    <location>
        <begin position="687"/>
        <end position="710"/>
    </location>
</feature>
<keyword evidence="5 9" id="KW-0297">G-protein coupled receptor</keyword>
<evidence type="ECO:0000256" key="7">
    <source>
        <dbReference type="ARBA" id="ARBA00023170"/>
    </source>
</evidence>
<dbReference type="PROSITE" id="PS00237">
    <property type="entry name" value="G_PROTEIN_RECEP_F1_1"/>
    <property type="match status" value="1"/>
</dbReference>
<protein>
    <submittedName>
        <fullName evidence="13">7 transmembrane receptor (Rhodopsin family)</fullName>
    </submittedName>
</protein>
<evidence type="ECO:0000259" key="12">
    <source>
        <dbReference type="PROSITE" id="PS50262"/>
    </source>
</evidence>
<evidence type="ECO:0000256" key="4">
    <source>
        <dbReference type="ARBA" id="ARBA00022989"/>
    </source>
</evidence>
<keyword evidence="6 11" id="KW-0472">Membrane</keyword>
<evidence type="ECO:0000256" key="6">
    <source>
        <dbReference type="ARBA" id="ARBA00023136"/>
    </source>
</evidence>
<feature type="transmembrane region" description="Helical" evidence="11">
    <location>
        <begin position="12"/>
        <end position="34"/>
    </location>
</feature>
<keyword evidence="4 11" id="KW-1133">Transmembrane helix</keyword>
<gene>
    <name evidence="13" type="ORF">QE152_g37349</name>
</gene>
<feature type="transmembrane region" description="Helical" evidence="11">
    <location>
        <begin position="649"/>
        <end position="667"/>
    </location>
</feature>
<evidence type="ECO:0000256" key="10">
    <source>
        <dbReference type="SAM" id="MobiDB-lite"/>
    </source>
</evidence>
<evidence type="ECO:0000256" key="11">
    <source>
        <dbReference type="SAM" id="Phobius"/>
    </source>
</evidence>
<dbReference type="PRINTS" id="PR00237">
    <property type="entry name" value="GPCRRHODOPSN"/>
</dbReference>
<evidence type="ECO:0000256" key="8">
    <source>
        <dbReference type="ARBA" id="ARBA00023224"/>
    </source>
</evidence>
<dbReference type="GO" id="GO:0005886">
    <property type="term" value="C:plasma membrane"/>
    <property type="evidence" value="ECO:0007669"/>
    <property type="project" value="TreeGrafter"/>
</dbReference>
<dbReference type="GO" id="GO:0004930">
    <property type="term" value="F:G protein-coupled receptor activity"/>
    <property type="evidence" value="ECO:0007669"/>
    <property type="project" value="UniProtKB-KW"/>
</dbReference>
<sequence>MSSPFKEECGRFMGLPTLFVVLIEMLPIICWDIIVKYAERDASILRSCHKGMNILVDVLNSKLQAHGLEQKNFKEWSYAFSMWKYEVKRKHTEGRKLLPHENRFIQLCISHGIKVLIAQENDSKTLAQDTGTLPVPKKDEPERKKMKLSPGISDIFLWSLTISNLSNKTVSIVLVLLIEMPQIPLSCWNIMLDYADTDTVFLSGNYQNMHLLTDILNSKCSAFGLENRTTKEWSSAFSRWQNTTKKKYSENRKLLPHEDRLIWLCIRHSIIVKNSSKLDMQKSSTTVKDEEPEVKKPKFFSSTTSVNHAQQQNLKELLKLQKEVIRLNKNCDFITLTENIEELNELMEDEDSSSNKKLFDMSITDEVATFIIDYAEKGTNAILLQMNNNKCHEIWLKLAPLLNIMSERSIKFMEWQRIFSNWCENILVKHQQNHPLKPHEERYIELHAKQITSNRAVPSTSTVSQTTEDNSGILDENFIRFVEKISKLEDNWDFPTTVSVTVSVLTLTIISIDRWYALCFPLKFKSTIRRAKSAIVIIWILALLFDIPELIVYHTEEQNYYRIETFYLTQCTANWSETTNHLWNLWKMLSLYLIPLIIMATSYCNIICVLWKPNRTHHELDIVDNTQLYTFSISSNSNTKGQLKSRKKAAKMLVSVVIMFAICYFPVHLHNVLRIAVRLSNSDGNRIFSFISHWLCYANSAMNPLIYNFMSGKFRKEFKRSYECCCRSSRNRNQRELMCLYNKGSSFKSRTSSKLSKQKSGSDVRRTTTVITKITE</sequence>
<dbReference type="Gene3D" id="1.20.1070.10">
    <property type="entry name" value="Rhodopsin 7-helix transmembrane proteins"/>
    <property type="match status" value="1"/>
</dbReference>
<evidence type="ECO:0000256" key="2">
    <source>
        <dbReference type="ARBA" id="ARBA00010663"/>
    </source>
</evidence>